<dbReference type="GO" id="GO:0008408">
    <property type="term" value="F:3'-5' exonuclease activity"/>
    <property type="evidence" value="ECO:0007669"/>
    <property type="project" value="InterPro"/>
</dbReference>
<dbReference type="Gene3D" id="3.60.21.10">
    <property type="match status" value="1"/>
</dbReference>
<comment type="function">
    <text evidence="4">SbcCD cleaves DNA hairpin structures. These structures can inhibit DNA replication and are intermediates in certain DNA recombination reactions. The complex acts as a 3'-&gt;5' double strand exonuclease that can open hairpins. It also has a 5' single-strand endonuclease activity.</text>
</comment>
<dbReference type="RefSeq" id="WP_073219635.1">
    <property type="nucleotide sequence ID" value="NZ_FNNS01000007.1"/>
</dbReference>
<comment type="subunit">
    <text evidence="4">Heterodimer of SbcC and SbcD.</text>
</comment>
<keyword evidence="4" id="KW-0233">DNA recombination</keyword>
<name>A0A1M6K7B0_9FLAO</name>
<evidence type="ECO:0000313" key="6">
    <source>
        <dbReference type="EMBL" id="SHJ54861.1"/>
    </source>
</evidence>
<keyword evidence="4" id="KW-0235">DNA replication</keyword>
<evidence type="ECO:0000256" key="4">
    <source>
        <dbReference type="RuleBase" id="RU363069"/>
    </source>
</evidence>
<evidence type="ECO:0000259" key="5">
    <source>
        <dbReference type="Pfam" id="PF00149"/>
    </source>
</evidence>
<evidence type="ECO:0000256" key="3">
    <source>
        <dbReference type="ARBA" id="ARBA00022839"/>
    </source>
</evidence>
<evidence type="ECO:0000256" key="1">
    <source>
        <dbReference type="ARBA" id="ARBA00022722"/>
    </source>
</evidence>
<feature type="domain" description="Calcineurin-like phosphoesterase" evidence="5">
    <location>
        <begin position="1"/>
        <end position="227"/>
    </location>
</feature>
<dbReference type="OrthoDB" id="9773856at2"/>
<dbReference type="InterPro" id="IPR050535">
    <property type="entry name" value="DNA_Repair-Maintenance_Comp"/>
</dbReference>
<keyword evidence="1 4" id="KW-0540">Nuclease</keyword>
<evidence type="ECO:0000313" key="7">
    <source>
        <dbReference type="Proteomes" id="UP000184172"/>
    </source>
</evidence>
<sequence length="400" mass="45514">MKILHTSDWHIGKQLHKYDLSEDLNYFFEWIVTYIKDENIDVLLISGDIFDQANPSQAAYKQYYDLLKQLINLDCKIILTGGNHDSASVLNAPKELLKTFDISVIGGATEDFSEMFVEFEKNGEKIVVAAIPFLKDRDIRKSVAGETYATKIEQIKMGLQTYFSNINAHYKNNYSDAIYILMGHLYVQGSQLSESERDIQIGNQAGIEPGIFEGVPDYVALGHIHKPQVISRTNNIHYCGSPIPLSFSEKEDCKQINVIHIQNNKIENVEVVPIPKHRNLITFQGSLEMVQENLSTFSEQTTLKSLAEIIVHEQSESIEIRQAFEELITSQSNEKIEVVKSRLIFTKLIRGATDAFVVGTDVADVTPMQMFEKKLELLSEMENTEELKNAFREILEELNL</sequence>
<proteinExistence type="inferred from homology"/>
<keyword evidence="2 4" id="KW-0378">Hydrolase</keyword>
<dbReference type="GO" id="GO:0006310">
    <property type="term" value="P:DNA recombination"/>
    <property type="evidence" value="ECO:0007669"/>
    <property type="project" value="UniProtKB-KW"/>
</dbReference>
<keyword evidence="7" id="KW-1185">Reference proteome</keyword>
<dbReference type="SUPFAM" id="SSF56300">
    <property type="entry name" value="Metallo-dependent phosphatases"/>
    <property type="match status" value="1"/>
</dbReference>
<reference evidence="7" key="1">
    <citation type="submission" date="2016-11" db="EMBL/GenBank/DDBJ databases">
        <authorList>
            <person name="Varghese N."/>
            <person name="Submissions S."/>
        </authorList>
    </citation>
    <scope>NUCLEOTIDE SEQUENCE [LARGE SCALE GENOMIC DNA]</scope>
    <source>
        <strain evidence="7">DSM 26349</strain>
    </source>
</reference>
<dbReference type="InterPro" id="IPR004593">
    <property type="entry name" value="SbcD"/>
</dbReference>
<dbReference type="InterPro" id="IPR004843">
    <property type="entry name" value="Calcineurin-like_PHP"/>
</dbReference>
<dbReference type="Pfam" id="PF00149">
    <property type="entry name" value="Metallophos"/>
    <property type="match status" value="1"/>
</dbReference>
<accession>A0A1M6K7B0</accession>
<keyword evidence="4" id="KW-0255">Endonuclease</keyword>
<dbReference type="InterPro" id="IPR041796">
    <property type="entry name" value="Mre11_N"/>
</dbReference>
<evidence type="ECO:0000256" key="2">
    <source>
        <dbReference type="ARBA" id="ARBA00022801"/>
    </source>
</evidence>
<comment type="similarity">
    <text evidence="4">Belongs to the SbcD family.</text>
</comment>
<dbReference type="PANTHER" id="PTHR30337">
    <property type="entry name" value="COMPONENT OF ATP-DEPENDENT DSDNA EXONUCLEASE"/>
    <property type="match status" value="1"/>
</dbReference>
<organism evidence="6 7">
    <name type="scientific">Aequorivita viscosa</name>
    <dbReference type="NCBI Taxonomy" id="797419"/>
    <lineage>
        <taxon>Bacteria</taxon>
        <taxon>Pseudomonadati</taxon>
        <taxon>Bacteroidota</taxon>
        <taxon>Flavobacteriia</taxon>
        <taxon>Flavobacteriales</taxon>
        <taxon>Flavobacteriaceae</taxon>
        <taxon>Aequorivita</taxon>
    </lineage>
</organism>
<dbReference type="InterPro" id="IPR029052">
    <property type="entry name" value="Metallo-depent_PP-like"/>
</dbReference>
<dbReference type="STRING" id="797419.SAMN05216556_107129"/>
<dbReference type="AlphaFoldDB" id="A0A1M6K7B0"/>
<keyword evidence="3 4" id="KW-0269">Exonuclease</keyword>
<gene>
    <name evidence="4" type="primary">sbcD</name>
    <name evidence="6" type="ORF">SAMN04487908_11952</name>
</gene>
<dbReference type="PANTHER" id="PTHR30337:SF0">
    <property type="entry name" value="NUCLEASE SBCCD SUBUNIT D"/>
    <property type="match status" value="1"/>
</dbReference>
<dbReference type="GO" id="GO:0004519">
    <property type="term" value="F:endonuclease activity"/>
    <property type="evidence" value="ECO:0007669"/>
    <property type="project" value="UniProtKB-KW"/>
</dbReference>
<protein>
    <recommendedName>
        <fullName evidence="4">Nuclease SbcCD subunit D</fullName>
    </recommendedName>
</protein>
<dbReference type="CDD" id="cd00840">
    <property type="entry name" value="MPP_Mre11_N"/>
    <property type="match status" value="1"/>
</dbReference>
<dbReference type="EMBL" id="FQYV01000019">
    <property type="protein sequence ID" value="SHJ54861.1"/>
    <property type="molecule type" value="Genomic_DNA"/>
</dbReference>
<dbReference type="GO" id="GO:0006260">
    <property type="term" value="P:DNA replication"/>
    <property type="evidence" value="ECO:0007669"/>
    <property type="project" value="UniProtKB-KW"/>
</dbReference>
<dbReference type="Proteomes" id="UP000184172">
    <property type="component" value="Unassembled WGS sequence"/>
</dbReference>
<dbReference type="NCBIfam" id="TIGR00619">
    <property type="entry name" value="sbcd"/>
    <property type="match status" value="1"/>
</dbReference>